<dbReference type="Gene3D" id="1.10.10.10">
    <property type="entry name" value="Winged helix-like DNA-binding domain superfamily/Winged helix DNA-binding domain"/>
    <property type="match status" value="1"/>
</dbReference>
<dbReference type="SUPFAM" id="SSF46785">
    <property type="entry name" value="Winged helix' DNA-binding domain"/>
    <property type="match status" value="1"/>
</dbReference>
<keyword evidence="3" id="KW-0804">Transcription</keyword>
<dbReference type="InterPro" id="IPR036390">
    <property type="entry name" value="WH_DNA-bd_sf"/>
</dbReference>
<evidence type="ECO:0000256" key="1">
    <source>
        <dbReference type="ARBA" id="ARBA00023015"/>
    </source>
</evidence>
<dbReference type="OrthoDB" id="369138at2"/>
<dbReference type="PANTHER" id="PTHR43537:SF5">
    <property type="entry name" value="UXU OPERON TRANSCRIPTIONAL REGULATOR"/>
    <property type="match status" value="1"/>
</dbReference>
<dbReference type="SUPFAM" id="SSF48008">
    <property type="entry name" value="GntR ligand-binding domain-like"/>
    <property type="match status" value="1"/>
</dbReference>
<dbReference type="GO" id="GO:0003677">
    <property type="term" value="F:DNA binding"/>
    <property type="evidence" value="ECO:0007669"/>
    <property type="project" value="UniProtKB-KW"/>
</dbReference>
<evidence type="ECO:0000256" key="3">
    <source>
        <dbReference type="ARBA" id="ARBA00023163"/>
    </source>
</evidence>
<dbReference type="RefSeq" id="WP_132748017.1">
    <property type="nucleotide sequence ID" value="NZ_SLXK01000051.1"/>
</dbReference>
<dbReference type="CDD" id="cd07377">
    <property type="entry name" value="WHTH_GntR"/>
    <property type="match status" value="1"/>
</dbReference>
<organism evidence="5 6">
    <name type="scientific">Scopulibacillus darangshiensis</name>
    <dbReference type="NCBI Taxonomy" id="442528"/>
    <lineage>
        <taxon>Bacteria</taxon>
        <taxon>Bacillati</taxon>
        <taxon>Bacillota</taxon>
        <taxon>Bacilli</taxon>
        <taxon>Bacillales</taxon>
        <taxon>Sporolactobacillaceae</taxon>
        <taxon>Scopulibacillus</taxon>
    </lineage>
</organism>
<dbReference type="PRINTS" id="PR00035">
    <property type="entry name" value="HTHGNTR"/>
</dbReference>
<dbReference type="SMART" id="SM00345">
    <property type="entry name" value="HTH_GNTR"/>
    <property type="match status" value="1"/>
</dbReference>
<keyword evidence="1" id="KW-0805">Transcription regulation</keyword>
<dbReference type="PROSITE" id="PS50949">
    <property type="entry name" value="HTH_GNTR"/>
    <property type="match status" value="1"/>
</dbReference>
<reference evidence="5 6" key="1">
    <citation type="submission" date="2019-03" db="EMBL/GenBank/DDBJ databases">
        <title>Genomic Encyclopedia of Type Strains, Phase IV (KMG-IV): sequencing the most valuable type-strain genomes for metagenomic binning, comparative biology and taxonomic classification.</title>
        <authorList>
            <person name="Goeker M."/>
        </authorList>
    </citation>
    <scope>NUCLEOTIDE SEQUENCE [LARGE SCALE GENOMIC DNA]</scope>
    <source>
        <strain evidence="5 6">DSM 19377</strain>
    </source>
</reference>
<dbReference type="InterPro" id="IPR000524">
    <property type="entry name" value="Tscrpt_reg_HTH_GntR"/>
</dbReference>
<dbReference type="PANTHER" id="PTHR43537">
    <property type="entry name" value="TRANSCRIPTIONAL REGULATOR, GNTR FAMILY"/>
    <property type="match status" value="1"/>
</dbReference>
<dbReference type="AlphaFoldDB" id="A0A4R2NH33"/>
<dbReference type="SMART" id="SM00895">
    <property type="entry name" value="FCD"/>
    <property type="match status" value="1"/>
</dbReference>
<dbReference type="Gene3D" id="1.20.120.530">
    <property type="entry name" value="GntR ligand-binding domain-like"/>
    <property type="match status" value="1"/>
</dbReference>
<dbReference type="Proteomes" id="UP000295416">
    <property type="component" value="Unassembled WGS sequence"/>
</dbReference>
<dbReference type="EMBL" id="SLXK01000051">
    <property type="protein sequence ID" value="TCP20651.1"/>
    <property type="molecule type" value="Genomic_DNA"/>
</dbReference>
<keyword evidence="6" id="KW-1185">Reference proteome</keyword>
<name>A0A4R2NH33_9BACL</name>
<comment type="caution">
    <text evidence="5">The sequence shown here is derived from an EMBL/GenBank/DDBJ whole genome shotgun (WGS) entry which is preliminary data.</text>
</comment>
<proteinExistence type="predicted"/>
<protein>
    <submittedName>
        <fullName evidence="5">GntR family transcriptional regulator</fullName>
    </submittedName>
</protein>
<keyword evidence="2" id="KW-0238">DNA-binding</keyword>
<evidence type="ECO:0000259" key="4">
    <source>
        <dbReference type="PROSITE" id="PS50949"/>
    </source>
</evidence>
<evidence type="ECO:0000256" key="2">
    <source>
        <dbReference type="ARBA" id="ARBA00023125"/>
    </source>
</evidence>
<dbReference type="Pfam" id="PF07729">
    <property type="entry name" value="FCD"/>
    <property type="match status" value="1"/>
</dbReference>
<feature type="domain" description="HTH gntR-type" evidence="4">
    <location>
        <begin position="9"/>
        <end position="77"/>
    </location>
</feature>
<dbReference type="InterPro" id="IPR008920">
    <property type="entry name" value="TF_FadR/GntR_C"/>
</dbReference>
<dbReference type="Pfam" id="PF00392">
    <property type="entry name" value="GntR"/>
    <property type="match status" value="1"/>
</dbReference>
<dbReference type="InterPro" id="IPR036388">
    <property type="entry name" value="WH-like_DNA-bd_sf"/>
</dbReference>
<gene>
    <name evidence="5" type="ORF">EV207_15117</name>
</gene>
<dbReference type="InterPro" id="IPR011711">
    <property type="entry name" value="GntR_C"/>
</dbReference>
<sequence length="231" mass="26016">MTFKPIRKRRVYHEVIEQIMSAIERGDIHPGSKFPSERQLAEKLSVSRTTIKEAISVMESSGTVIVRPGVGTFLREVNTEDILHRLNIVIQNHTLNIVELMEIRQAIEGSAAYFAALRATEGELLELETKYHDLAASVHQEKLAAEEDYAFHMTILTMAKNDLMVNMMNLLSERLKKGLVESRTETLGKKGKATIVLEEHKVIAEAIAAGDCGAAREAMWHHLQNVKTRFI</sequence>
<evidence type="ECO:0000313" key="5">
    <source>
        <dbReference type="EMBL" id="TCP20651.1"/>
    </source>
</evidence>
<accession>A0A4R2NH33</accession>
<dbReference type="GO" id="GO:0003700">
    <property type="term" value="F:DNA-binding transcription factor activity"/>
    <property type="evidence" value="ECO:0007669"/>
    <property type="project" value="InterPro"/>
</dbReference>
<evidence type="ECO:0000313" key="6">
    <source>
        <dbReference type="Proteomes" id="UP000295416"/>
    </source>
</evidence>